<dbReference type="KEGG" id="dva:DAD186_19780"/>
<dbReference type="AlphaFoldDB" id="A0A1B0ZKW6"/>
<dbReference type="Proteomes" id="UP000092596">
    <property type="component" value="Chromosome"/>
</dbReference>
<reference evidence="1 2" key="1">
    <citation type="submission" date="2015-06" db="EMBL/GenBank/DDBJ databases">
        <title>Investigation of pathophysiology for high-risk pregnancy and development of treatment modality based on it.</title>
        <authorList>
            <person name="Kim B.-C."/>
            <person name="Lim S."/>
        </authorList>
    </citation>
    <scope>NUCLEOTIDE SEQUENCE [LARGE SCALE GENOMIC DNA]</scope>
    <source>
        <strain evidence="1 2">AD1-86</strain>
    </source>
</reference>
<name>A0A1B0ZKW6_9MICO</name>
<proteinExistence type="predicted"/>
<gene>
    <name evidence="1" type="ORF">DAD186_19780</name>
</gene>
<evidence type="ECO:0000313" key="1">
    <source>
        <dbReference type="EMBL" id="ANP28528.1"/>
    </source>
</evidence>
<accession>A0A1B0ZKW6</accession>
<organism evidence="1 2">
    <name type="scientific">Dermabacter vaginalis</name>
    <dbReference type="NCBI Taxonomy" id="1630135"/>
    <lineage>
        <taxon>Bacteria</taxon>
        <taxon>Bacillati</taxon>
        <taxon>Actinomycetota</taxon>
        <taxon>Actinomycetes</taxon>
        <taxon>Micrococcales</taxon>
        <taxon>Dermabacteraceae</taxon>
        <taxon>Dermabacter</taxon>
    </lineage>
</organism>
<evidence type="ECO:0000313" key="2">
    <source>
        <dbReference type="Proteomes" id="UP000092596"/>
    </source>
</evidence>
<sequence>MFQPATPADAVVVTLRMAPGDEARQVQAFGRGQPVVGTLGALQ</sequence>
<dbReference type="EMBL" id="CP012117">
    <property type="protein sequence ID" value="ANP28528.1"/>
    <property type="molecule type" value="Genomic_DNA"/>
</dbReference>
<protein>
    <submittedName>
        <fullName evidence="1">Uncharacterized protein</fullName>
    </submittedName>
</protein>